<dbReference type="Pfam" id="PF13464">
    <property type="entry name" value="RodZ_C"/>
    <property type="match status" value="1"/>
</dbReference>
<dbReference type="AlphaFoldDB" id="A0A9X3NTQ8"/>
<feature type="region of interest" description="Disordered" evidence="1">
    <location>
        <begin position="1"/>
        <end position="23"/>
    </location>
</feature>
<name>A0A9X3NTQ8_9ACTN</name>
<accession>A0A9X3NTQ8</accession>
<comment type="caution">
    <text evidence="3">The sequence shown here is derived from an EMBL/GenBank/DDBJ whole genome shotgun (WGS) entry which is preliminary data.</text>
</comment>
<sequence length="111" mass="11904">MARPGGQAAAAPERGGDLSAVVSGERKAEEVRLTLAATDRVWVRITDPDGRDHYTGIMERGHVRTFAHPDELRLHAGKASAVHVRVNGQDRGPLGDTGRVADVRYAAVDLV</sequence>
<evidence type="ECO:0000313" key="4">
    <source>
        <dbReference type="Proteomes" id="UP001140076"/>
    </source>
</evidence>
<evidence type="ECO:0000256" key="1">
    <source>
        <dbReference type="SAM" id="MobiDB-lite"/>
    </source>
</evidence>
<protein>
    <submittedName>
        <fullName evidence="3">DUF4115 domain-containing protein</fullName>
    </submittedName>
</protein>
<proteinExistence type="predicted"/>
<dbReference type="PANTHER" id="PTHR34475">
    <property type="match status" value="1"/>
</dbReference>
<dbReference type="PANTHER" id="PTHR34475:SF1">
    <property type="entry name" value="CYTOSKELETON PROTEIN RODZ"/>
    <property type="match status" value="1"/>
</dbReference>
<gene>
    <name evidence="3" type="ORF">LG943_06345</name>
</gene>
<dbReference type="Proteomes" id="UP001140076">
    <property type="component" value="Unassembled WGS sequence"/>
</dbReference>
<evidence type="ECO:0000259" key="2">
    <source>
        <dbReference type="Pfam" id="PF13464"/>
    </source>
</evidence>
<organism evidence="3 4">
    <name type="scientific">Streptomonospora mangrovi</name>
    <dbReference type="NCBI Taxonomy" id="2883123"/>
    <lineage>
        <taxon>Bacteria</taxon>
        <taxon>Bacillati</taxon>
        <taxon>Actinomycetota</taxon>
        <taxon>Actinomycetes</taxon>
        <taxon>Streptosporangiales</taxon>
        <taxon>Nocardiopsidaceae</taxon>
        <taxon>Streptomonospora</taxon>
    </lineage>
</organism>
<feature type="domain" description="Cytoskeleton protein RodZ-like C-terminal" evidence="2">
    <location>
        <begin position="34"/>
        <end position="103"/>
    </location>
</feature>
<dbReference type="InterPro" id="IPR025194">
    <property type="entry name" value="RodZ-like_C"/>
</dbReference>
<dbReference type="InterPro" id="IPR050400">
    <property type="entry name" value="Bact_Cytoskel_RodZ"/>
</dbReference>
<dbReference type="EMBL" id="JAJAQC010000008">
    <property type="protein sequence ID" value="MDA0563946.1"/>
    <property type="molecule type" value="Genomic_DNA"/>
</dbReference>
<keyword evidence="4" id="KW-1185">Reference proteome</keyword>
<reference evidence="3" key="1">
    <citation type="submission" date="2021-10" db="EMBL/GenBank/DDBJ databases">
        <title>Streptomonospora sp. nov., isolated from mangrove soil.</title>
        <authorList>
            <person name="Chen X."/>
            <person name="Ge X."/>
            <person name="Liu W."/>
        </authorList>
    </citation>
    <scope>NUCLEOTIDE SEQUENCE</scope>
    <source>
        <strain evidence="3">S1-112</strain>
    </source>
</reference>
<evidence type="ECO:0000313" key="3">
    <source>
        <dbReference type="EMBL" id="MDA0563946.1"/>
    </source>
</evidence>